<evidence type="ECO:0000313" key="3">
    <source>
        <dbReference type="Proteomes" id="UP000261500"/>
    </source>
</evidence>
<evidence type="ECO:0000256" key="1">
    <source>
        <dbReference type="SAM" id="MobiDB-lite"/>
    </source>
</evidence>
<organism evidence="2 3">
    <name type="scientific">Poecilia latipinna</name>
    <name type="common">sailfin molly</name>
    <dbReference type="NCBI Taxonomy" id="48699"/>
    <lineage>
        <taxon>Eukaryota</taxon>
        <taxon>Metazoa</taxon>
        <taxon>Chordata</taxon>
        <taxon>Craniata</taxon>
        <taxon>Vertebrata</taxon>
        <taxon>Euteleostomi</taxon>
        <taxon>Actinopterygii</taxon>
        <taxon>Neopterygii</taxon>
        <taxon>Teleostei</taxon>
        <taxon>Neoteleostei</taxon>
        <taxon>Acanthomorphata</taxon>
        <taxon>Ovalentaria</taxon>
        <taxon>Atherinomorphae</taxon>
        <taxon>Cyprinodontiformes</taxon>
        <taxon>Poeciliidae</taxon>
        <taxon>Poeciliinae</taxon>
        <taxon>Poecilia</taxon>
    </lineage>
</organism>
<proteinExistence type="predicted"/>
<evidence type="ECO:0000313" key="2">
    <source>
        <dbReference type="Ensembl" id="ENSPLAP00000014100.1"/>
    </source>
</evidence>
<feature type="compositionally biased region" description="Pro residues" evidence="1">
    <location>
        <begin position="1"/>
        <end position="16"/>
    </location>
</feature>
<reference evidence="2" key="1">
    <citation type="submission" date="2025-08" db="UniProtKB">
        <authorList>
            <consortium name="Ensembl"/>
        </authorList>
    </citation>
    <scope>IDENTIFICATION</scope>
</reference>
<reference evidence="2" key="2">
    <citation type="submission" date="2025-09" db="UniProtKB">
        <authorList>
            <consortium name="Ensembl"/>
        </authorList>
    </citation>
    <scope>IDENTIFICATION</scope>
</reference>
<sequence length="121" mass="13633">MPPPRPPPHISQPKRPPLFSSPVSTLAHDKKRSPWWGAESSCRRRGIFLPARWPPRAPRQESNHRPFLFLPSLLPVTISGAPSPIPRPPTPSMLFTISLWAFVVYTGTSGASRFLWMTETK</sequence>
<dbReference type="AlphaFoldDB" id="A0A3B3UL59"/>
<dbReference type="Proteomes" id="UP000261500">
    <property type="component" value="Unplaced"/>
</dbReference>
<keyword evidence="3" id="KW-1185">Reference proteome</keyword>
<accession>A0A3B3UL59</accession>
<dbReference type="Ensembl" id="ENSPLAT00000022291.1">
    <property type="protein sequence ID" value="ENSPLAP00000014100.1"/>
    <property type="gene ID" value="ENSPLAG00000017701.1"/>
</dbReference>
<protein>
    <submittedName>
        <fullName evidence="2">Uncharacterized protein</fullName>
    </submittedName>
</protein>
<feature type="region of interest" description="Disordered" evidence="1">
    <location>
        <begin position="1"/>
        <end position="26"/>
    </location>
</feature>
<name>A0A3B3UL59_9TELE</name>